<keyword evidence="3" id="KW-0675">Receptor</keyword>
<dbReference type="InterPro" id="IPR005064">
    <property type="entry name" value="BUG"/>
</dbReference>
<reference evidence="3 4" key="1">
    <citation type="submission" date="2018-07" db="EMBL/GenBank/DDBJ databases">
        <title>Genomic Encyclopedia of Type Strains, Phase IV (KMG-IV): sequencing the most valuable type-strain genomes for metagenomic binning, comparative biology and taxonomic classification.</title>
        <authorList>
            <person name="Goeker M."/>
        </authorList>
    </citation>
    <scope>NUCLEOTIDE SEQUENCE [LARGE SCALE GENOMIC DNA]</scope>
    <source>
        <strain evidence="3 4">DSM 21634</strain>
    </source>
</reference>
<keyword evidence="2" id="KW-0732">Signal</keyword>
<dbReference type="InterPro" id="IPR006311">
    <property type="entry name" value="TAT_signal"/>
</dbReference>
<name>A0A368XWW9_9BURK</name>
<evidence type="ECO:0000313" key="3">
    <source>
        <dbReference type="EMBL" id="RCW72462.1"/>
    </source>
</evidence>
<dbReference type="RefSeq" id="WP_114467896.1">
    <property type="nucleotide sequence ID" value="NZ_QPJK01000003.1"/>
</dbReference>
<dbReference type="Gene3D" id="3.40.190.150">
    <property type="entry name" value="Bordetella uptake gene, domain 1"/>
    <property type="match status" value="1"/>
</dbReference>
<dbReference type="PANTHER" id="PTHR42928:SF5">
    <property type="entry name" value="BLR1237 PROTEIN"/>
    <property type="match status" value="1"/>
</dbReference>
<dbReference type="Gene3D" id="3.40.190.10">
    <property type="entry name" value="Periplasmic binding protein-like II"/>
    <property type="match status" value="1"/>
</dbReference>
<comment type="caution">
    <text evidence="3">The sequence shown here is derived from an EMBL/GenBank/DDBJ whole genome shotgun (WGS) entry which is preliminary data.</text>
</comment>
<comment type="similarity">
    <text evidence="1">Belongs to the UPF0065 (bug) family.</text>
</comment>
<dbReference type="PANTHER" id="PTHR42928">
    <property type="entry name" value="TRICARBOXYLATE-BINDING PROTEIN"/>
    <property type="match status" value="1"/>
</dbReference>
<evidence type="ECO:0000313" key="4">
    <source>
        <dbReference type="Proteomes" id="UP000252884"/>
    </source>
</evidence>
<dbReference type="SUPFAM" id="SSF53850">
    <property type="entry name" value="Periplasmic binding protein-like II"/>
    <property type="match status" value="1"/>
</dbReference>
<accession>A0A368XWW9</accession>
<keyword evidence="4" id="KW-1185">Reference proteome</keyword>
<evidence type="ECO:0000256" key="1">
    <source>
        <dbReference type="ARBA" id="ARBA00006987"/>
    </source>
</evidence>
<gene>
    <name evidence="3" type="ORF">DES41_10367</name>
</gene>
<feature type="chain" id="PRO_5016686132" evidence="2">
    <location>
        <begin position="31"/>
        <end position="329"/>
    </location>
</feature>
<proteinExistence type="inferred from homology"/>
<dbReference type="InterPro" id="IPR042100">
    <property type="entry name" value="Bug_dom1"/>
</dbReference>
<dbReference type="PROSITE" id="PS51318">
    <property type="entry name" value="TAT"/>
    <property type="match status" value="1"/>
</dbReference>
<sequence length="329" mass="34283">MHERTPSRHRRSALALLLAATAAPALMAQAAWPAKPITVIVPFPPGGQTDVIGRLVCDQLSRRLGQPVVVENRPGVNGSLGSEQVARAAADGYTLVVTGPGTHAINQLVNPNVKYDARKDFTHIGMVTRAGNVLLASPAFQGKSVADVVALSKAKPRSINFALTGIGSSGHMSMELLKQAAGIDFNAVPYKGDAPAITDLIGGQVDLLFVNATSAGAQVRGGKLRGLAVTSPERNTLLPDLPTMAEAGQAEVVAQSWTGLAGPAGLPAALVERLNRELQGILALPEVRERFAATGNTAVPGSPADAQRFVDDEVAKWSKVVKAGNIKIE</sequence>
<dbReference type="AlphaFoldDB" id="A0A368XWW9"/>
<feature type="signal peptide" evidence="2">
    <location>
        <begin position="1"/>
        <end position="30"/>
    </location>
</feature>
<evidence type="ECO:0000256" key="2">
    <source>
        <dbReference type="SAM" id="SignalP"/>
    </source>
</evidence>
<dbReference type="EMBL" id="QPJK01000003">
    <property type="protein sequence ID" value="RCW72462.1"/>
    <property type="molecule type" value="Genomic_DNA"/>
</dbReference>
<dbReference type="OrthoDB" id="8970039at2"/>
<dbReference type="PIRSF" id="PIRSF017082">
    <property type="entry name" value="YflP"/>
    <property type="match status" value="1"/>
</dbReference>
<organism evidence="3 4">
    <name type="scientific">Pseudorhodoferax soli</name>
    <dbReference type="NCBI Taxonomy" id="545864"/>
    <lineage>
        <taxon>Bacteria</taxon>
        <taxon>Pseudomonadati</taxon>
        <taxon>Pseudomonadota</taxon>
        <taxon>Betaproteobacteria</taxon>
        <taxon>Burkholderiales</taxon>
        <taxon>Comamonadaceae</taxon>
    </lineage>
</organism>
<dbReference type="CDD" id="cd13578">
    <property type="entry name" value="PBP2_Bug27"/>
    <property type="match status" value="1"/>
</dbReference>
<dbReference type="Pfam" id="PF03401">
    <property type="entry name" value="TctC"/>
    <property type="match status" value="1"/>
</dbReference>
<protein>
    <submittedName>
        <fullName evidence="3">Tripartite-type tricarboxylate transporter receptor subunit TctC</fullName>
    </submittedName>
</protein>
<dbReference type="Proteomes" id="UP000252884">
    <property type="component" value="Unassembled WGS sequence"/>
</dbReference>